<dbReference type="GO" id="GO:0006310">
    <property type="term" value="P:DNA recombination"/>
    <property type="evidence" value="ECO:0007669"/>
    <property type="project" value="UniProtKB-KW"/>
</dbReference>
<gene>
    <name evidence="8" type="ORF">XD54_1384</name>
</gene>
<evidence type="ECO:0000313" key="9">
    <source>
        <dbReference type="Proteomes" id="UP000053911"/>
    </source>
</evidence>
<dbReference type="EMBL" id="LGFD01000027">
    <property type="protein sequence ID" value="KUK17335.1"/>
    <property type="molecule type" value="Genomic_DNA"/>
</dbReference>
<dbReference type="Pfam" id="PF01385">
    <property type="entry name" value="OrfB_IS605"/>
    <property type="match status" value="1"/>
</dbReference>
<dbReference type="GO" id="GO:0003677">
    <property type="term" value="F:DNA binding"/>
    <property type="evidence" value="ECO:0007669"/>
    <property type="project" value="UniProtKB-KW"/>
</dbReference>
<keyword evidence="4" id="KW-0238">DNA-binding</keyword>
<dbReference type="InterPro" id="IPR051399">
    <property type="entry name" value="RNA-guided_DNA_endo/Transpos"/>
</dbReference>
<evidence type="ECO:0000256" key="1">
    <source>
        <dbReference type="ARBA" id="ARBA00008761"/>
    </source>
</evidence>
<comment type="similarity">
    <text evidence="2">In the N-terminal section; belongs to the transposase 2 family.</text>
</comment>
<accession>A0A117L173</accession>
<dbReference type="PANTHER" id="PTHR30405">
    <property type="entry name" value="TRANSPOSASE"/>
    <property type="match status" value="1"/>
</dbReference>
<dbReference type="NCBIfam" id="NF040570">
    <property type="entry name" value="guided_TnpB"/>
    <property type="match status" value="1"/>
</dbReference>
<feature type="domain" description="Cas12f1-like TNB" evidence="7">
    <location>
        <begin position="318"/>
        <end position="384"/>
    </location>
</feature>
<dbReference type="Pfam" id="PF07282">
    <property type="entry name" value="Cas12f1-like_TNB"/>
    <property type="match status" value="1"/>
</dbReference>
<dbReference type="PATRIC" id="fig|172049.5.peg.312"/>
<dbReference type="GO" id="GO:0032196">
    <property type="term" value="P:transposition"/>
    <property type="evidence" value="ECO:0007669"/>
    <property type="project" value="UniProtKB-KW"/>
</dbReference>
<sequence length="435" mass="49999">MKRTVTVKLQPSKEAERILLESADTGAKVWNEVNYLRRQQFFNHEKVDFNKTEKIIYEKYKREIGSATVQQIARKNTEAWKSFLSLIKKKRKGGLPRWLKPGPPNYQKQDNRRKPLIVLRNDQYKIEGNRLILRGLGKFKKLEVQFKGRIHLKGKQGRLEIVYNNVKRKWYAHISYTIEEKLEGNSWVRLPREPKGNLTAGIDLGVNNLMAVYVENGESFLVNGRPLKSIAFYWQKRIANYQSKLNKSGAKTSRKLKRMYERTKLQARHYINTAVRQTVRILYELGVSKIVVGYPKEIARESNKGRKQNFLLSHVWRFNYVIKRLKEVSEEYGIEVKFVNEAFTSQTCPLCGKPHEGARFVRGLFKCPAEGLVFNADLVGAFNILKKVVRTITPSLPGLTVGRGNGGKTLPEGLKARFEVGFNGAPRTSSSVARG</sequence>
<dbReference type="PANTHER" id="PTHR30405:SF21">
    <property type="entry name" value="TRANSPOSASE-RELATED"/>
    <property type="match status" value="1"/>
</dbReference>
<proteinExistence type="inferred from homology"/>
<comment type="similarity">
    <text evidence="1">In the C-terminal section; belongs to the transposase 35 family.</text>
</comment>
<evidence type="ECO:0000256" key="5">
    <source>
        <dbReference type="ARBA" id="ARBA00023172"/>
    </source>
</evidence>
<dbReference type="InterPro" id="IPR010095">
    <property type="entry name" value="Cas12f1-like_TNB"/>
</dbReference>
<evidence type="ECO:0000259" key="7">
    <source>
        <dbReference type="Pfam" id="PF07282"/>
    </source>
</evidence>
<dbReference type="AlphaFoldDB" id="A0A117L173"/>
<feature type="domain" description="Probable transposase IS891/IS1136/IS1341" evidence="6">
    <location>
        <begin position="173"/>
        <end position="298"/>
    </location>
</feature>
<keyword evidence="5" id="KW-0233">DNA recombination</keyword>
<evidence type="ECO:0000313" key="8">
    <source>
        <dbReference type="EMBL" id="KUK17335.1"/>
    </source>
</evidence>
<comment type="caution">
    <text evidence="8">The sequence shown here is derived from an EMBL/GenBank/DDBJ whole genome shotgun (WGS) entry which is preliminary data.</text>
</comment>
<protein>
    <submittedName>
        <fullName evidence="8">IS element ISTsi3 orfB, probably transposase</fullName>
    </submittedName>
</protein>
<dbReference type="Proteomes" id="UP000053911">
    <property type="component" value="Unassembled WGS sequence"/>
</dbReference>
<dbReference type="InterPro" id="IPR001959">
    <property type="entry name" value="Transposase"/>
</dbReference>
<name>A0A117L173_9EURY</name>
<reference evidence="9" key="1">
    <citation type="journal article" date="2015" name="MBio">
        <title>Genome-Resolved Metagenomic Analysis Reveals Roles for Candidate Phyla and Other Microbial Community Members in Biogeochemical Transformations in Oil Reservoirs.</title>
        <authorList>
            <person name="Hu P."/>
            <person name="Tom L."/>
            <person name="Singh A."/>
            <person name="Thomas B.C."/>
            <person name="Baker B.J."/>
            <person name="Piceno Y.M."/>
            <person name="Andersen G.L."/>
            <person name="Banfield J.F."/>
        </authorList>
    </citation>
    <scope>NUCLEOTIDE SEQUENCE [LARGE SCALE GENOMIC DNA]</scope>
</reference>
<dbReference type="NCBIfam" id="TIGR01766">
    <property type="entry name" value="IS200/IS605 family accessory protein TnpB-like domain"/>
    <property type="match status" value="1"/>
</dbReference>
<evidence type="ECO:0000256" key="2">
    <source>
        <dbReference type="ARBA" id="ARBA00011044"/>
    </source>
</evidence>
<evidence type="ECO:0000259" key="6">
    <source>
        <dbReference type="Pfam" id="PF01385"/>
    </source>
</evidence>
<evidence type="ECO:0000256" key="4">
    <source>
        <dbReference type="ARBA" id="ARBA00023125"/>
    </source>
</evidence>
<organism evidence="8 9">
    <name type="scientific">Thermococcus sibiricus</name>
    <dbReference type="NCBI Taxonomy" id="172049"/>
    <lineage>
        <taxon>Archaea</taxon>
        <taxon>Methanobacteriati</taxon>
        <taxon>Methanobacteriota</taxon>
        <taxon>Thermococci</taxon>
        <taxon>Thermococcales</taxon>
        <taxon>Thermococcaceae</taxon>
        <taxon>Thermococcus</taxon>
    </lineage>
</organism>
<dbReference type="RefSeq" id="WP_283217714.1">
    <property type="nucleotide sequence ID" value="NZ_LGFD01000027.1"/>
</dbReference>
<keyword evidence="3" id="KW-0815">Transposition</keyword>
<evidence type="ECO:0000256" key="3">
    <source>
        <dbReference type="ARBA" id="ARBA00022578"/>
    </source>
</evidence>